<keyword evidence="7 9" id="KW-1133">Transmembrane helix</keyword>
<proteinExistence type="predicted"/>
<keyword evidence="1" id="KW-0813">Transport</keyword>
<feature type="transmembrane region" description="Helical" evidence="9">
    <location>
        <begin position="75"/>
        <end position="96"/>
    </location>
</feature>
<keyword evidence="3" id="KW-0997">Cell inner membrane</keyword>
<sequence length="340" mass="35965">MEAMFLPFLLIVFASIFQGSFGLGMKYMAPLKWESWWLVHVLIAMIILPLGWGYVAVPDLLGVLGASFSNPEMQSVVFIAMLFGFLWGIGGILFGVSVPYIGLSLTMGIVMGLAGSVGALIPLLRMDNSTSLPQFPYVIAGLVITLVGVAITAKAGIDKDKLTSEASGDKSNILKGILIAVSCGVLSALLNVGFVEAAPIAKLAESMGAIDRNASLAAWVVVLMGAFIMNAGYAIFLLVKNKSWSSFKVEGSGKAYRWAILASVFWFGALGVYGQGAALIGPIGGVIGWPMLLGLSLIVSNFWAYRAGEWNGAAKPFRLLLMGLAVLIIASIILGYANMV</sequence>
<gene>
    <name evidence="10" type="ORF">KDU71_21740</name>
</gene>
<evidence type="ECO:0008006" key="12">
    <source>
        <dbReference type="Google" id="ProtNLM"/>
    </source>
</evidence>
<feature type="transmembrane region" description="Helical" evidence="9">
    <location>
        <begin position="317"/>
        <end position="337"/>
    </location>
</feature>
<keyword evidence="2" id="KW-1003">Cell membrane</keyword>
<evidence type="ECO:0000256" key="2">
    <source>
        <dbReference type="ARBA" id="ARBA00022475"/>
    </source>
</evidence>
<keyword evidence="4" id="KW-0762">Sugar transport</keyword>
<accession>A0A941F856</accession>
<dbReference type="Proteomes" id="UP000679220">
    <property type="component" value="Unassembled WGS sequence"/>
</dbReference>
<feature type="transmembrane region" description="Helical" evidence="9">
    <location>
        <begin position="214"/>
        <end position="238"/>
    </location>
</feature>
<feature type="transmembrane region" description="Helical" evidence="9">
    <location>
        <begin position="103"/>
        <end position="123"/>
    </location>
</feature>
<dbReference type="EMBL" id="JAGTAR010000054">
    <property type="protein sequence ID" value="MBR8538209.1"/>
    <property type="molecule type" value="Genomic_DNA"/>
</dbReference>
<evidence type="ECO:0000256" key="5">
    <source>
        <dbReference type="ARBA" id="ARBA00022692"/>
    </source>
</evidence>
<reference evidence="10" key="2">
    <citation type="submission" date="2021-04" db="EMBL/GenBank/DDBJ databases">
        <authorList>
            <person name="Zhang T."/>
            <person name="Zhang Y."/>
            <person name="Lu D."/>
            <person name="Zuo D."/>
            <person name="Du Z."/>
        </authorList>
    </citation>
    <scope>NUCLEOTIDE SEQUENCE</scope>
    <source>
        <strain evidence="10">JR1</strain>
    </source>
</reference>
<comment type="caution">
    <text evidence="10">The sequence shown here is derived from an EMBL/GenBank/DDBJ whole genome shotgun (WGS) entry which is preliminary data.</text>
</comment>
<feature type="transmembrane region" description="Helical" evidence="9">
    <location>
        <begin position="258"/>
        <end position="280"/>
    </location>
</feature>
<evidence type="ECO:0000256" key="9">
    <source>
        <dbReference type="SAM" id="Phobius"/>
    </source>
</evidence>
<keyword evidence="11" id="KW-1185">Reference proteome</keyword>
<dbReference type="GO" id="GO:0015153">
    <property type="term" value="F:rhamnose transmembrane transporter activity"/>
    <property type="evidence" value="ECO:0007669"/>
    <property type="project" value="InterPro"/>
</dbReference>
<keyword evidence="8 9" id="KW-0472">Membrane</keyword>
<evidence type="ECO:0000256" key="1">
    <source>
        <dbReference type="ARBA" id="ARBA00022448"/>
    </source>
</evidence>
<feature type="transmembrane region" description="Helical" evidence="9">
    <location>
        <begin position="135"/>
        <end position="153"/>
    </location>
</feature>
<dbReference type="AlphaFoldDB" id="A0A941F856"/>
<reference evidence="10" key="1">
    <citation type="journal article" date="2018" name="Int. J. Syst. Evol. Microbiol.">
        <title>Carboxylicivirga sediminis sp. nov., isolated from coastal sediment.</title>
        <authorList>
            <person name="Wang F.Q."/>
            <person name="Ren L.H."/>
            <person name="Zou R.J."/>
            <person name="Sun Y.Z."/>
            <person name="Liu X.J."/>
            <person name="Jiang F."/>
            <person name="Liu L.J."/>
        </authorList>
    </citation>
    <scope>NUCLEOTIDE SEQUENCE</scope>
    <source>
        <strain evidence="10">JR1</strain>
    </source>
</reference>
<feature type="transmembrane region" description="Helical" evidence="9">
    <location>
        <begin position="6"/>
        <end position="24"/>
    </location>
</feature>
<evidence type="ECO:0000313" key="10">
    <source>
        <dbReference type="EMBL" id="MBR8538209.1"/>
    </source>
</evidence>
<feature type="transmembrane region" description="Helical" evidence="9">
    <location>
        <begin position="286"/>
        <end position="305"/>
    </location>
</feature>
<evidence type="ECO:0000256" key="8">
    <source>
        <dbReference type="ARBA" id="ARBA00023136"/>
    </source>
</evidence>
<keyword evidence="5 9" id="KW-0812">Transmembrane</keyword>
<dbReference type="GO" id="GO:0016020">
    <property type="term" value="C:membrane"/>
    <property type="evidence" value="ECO:0007669"/>
    <property type="project" value="InterPro"/>
</dbReference>
<keyword evidence="6" id="KW-0769">Symport</keyword>
<feature type="transmembrane region" description="Helical" evidence="9">
    <location>
        <begin position="36"/>
        <end position="55"/>
    </location>
</feature>
<evidence type="ECO:0000256" key="3">
    <source>
        <dbReference type="ARBA" id="ARBA00022519"/>
    </source>
</evidence>
<dbReference type="RefSeq" id="WP_212193233.1">
    <property type="nucleotide sequence ID" value="NZ_JAGTAR010000054.1"/>
</dbReference>
<dbReference type="InterPro" id="IPR004673">
    <property type="entry name" value="L-rhamnose-proton_sym_RhaT"/>
</dbReference>
<organism evidence="10 11">
    <name type="scientific">Carboxylicivirga sediminis</name>
    <dbReference type="NCBI Taxonomy" id="2006564"/>
    <lineage>
        <taxon>Bacteria</taxon>
        <taxon>Pseudomonadati</taxon>
        <taxon>Bacteroidota</taxon>
        <taxon>Bacteroidia</taxon>
        <taxon>Marinilabiliales</taxon>
        <taxon>Marinilabiliaceae</taxon>
        <taxon>Carboxylicivirga</taxon>
    </lineage>
</organism>
<dbReference type="GO" id="GO:0015293">
    <property type="term" value="F:symporter activity"/>
    <property type="evidence" value="ECO:0007669"/>
    <property type="project" value="UniProtKB-KW"/>
</dbReference>
<name>A0A941F856_9BACT</name>
<evidence type="ECO:0000256" key="4">
    <source>
        <dbReference type="ARBA" id="ARBA00022597"/>
    </source>
</evidence>
<dbReference type="Pfam" id="PF06379">
    <property type="entry name" value="RhaT"/>
    <property type="match status" value="1"/>
</dbReference>
<feature type="transmembrane region" description="Helical" evidence="9">
    <location>
        <begin position="173"/>
        <end position="194"/>
    </location>
</feature>
<evidence type="ECO:0000256" key="6">
    <source>
        <dbReference type="ARBA" id="ARBA00022847"/>
    </source>
</evidence>
<evidence type="ECO:0000256" key="7">
    <source>
        <dbReference type="ARBA" id="ARBA00022989"/>
    </source>
</evidence>
<evidence type="ECO:0000313" key="11">
    <source>
        <dbReference type="Proteomes" id="UP000679220"/>
    </source>
</evidence>
<protein>
    <recommendedName>
        <fullName evidence="12">Rhamnose/proton symporter RhaT</fullName>
    </recommendedName>
</protein>